<dbReference type="EMBL" id="JABFUD020000006">
    <property type="protein sequence ID" value="KAI5078290.1"/>
    <property type="molecule type" value="Genomic_DNA"/>
</dbReference>
<keyword evidence="3" id="KW-1185">Reference proteome</keyword>
<gene>
    <name evidence="2" type="ORF">GOP47_0005961</name>
</gene>
<feature type="domain" description="Amidase" evidence="1">
    <location>
        <begin position="153"/>
        <end position="579"/>
    </location>
</feature>
<dbReference type="Pfam" id="PF01425">
    <property type="entry name" value="Amidase"/>
    <property type="match status" value="1"/>
</dbReference>
<dbReference type="GO" id="GO:0016020">
    <property type="term" value="C:membrane"/>
    <property type="evidence" value="ECO:0007669"/>
    <property type="project" value="TreeGrafter"/>
</dbReference>
<dbReference type="PANTHER" id="PTHR11895">
    <property type="entry name" value="TRANSAMIDASE"/>
    <property type="match status" value="1"/>
</dbReference>
<evidence type="ECO:0000313" key="2">
    <source>
        <dbReference type="EMBL" id="KAI5078290.1"/>
    </source>
</evidence>
<comment type="caution">
    <text evidence="2">The sequence shown here is derived from an EMBL/GenBank/DDBJ whole genome shotgun (WGS) entry which is preliminary data.</text>
</comment>
<evidence type="ECO:0000313" key="3">
    <source>
        <dbReference type="Proteomes" id="UP000886520"/>
    </source>
</evidence>
<dbReference type="InterPro" id="IPR023631">
    <property type="entry name" value="Amidase_dom"/>
</dbReference>
<dbReference type="Proteomes" id="UP000886520">
    <property type="component" value="Chromosome 6"/>
</dbReference>
<name>A0A9D4V2J9_ADICA</name>
<accession>A0A9D4V2J9</accession>
<dbReference type="AlphaFoldDB" id="A0A9D4V2J9"/>
<sequence>MGQKSMLPVEDVIMDAVKYQRQKIEAPHLTGYSLKLSTWLLESYLLSGPIIAYTLRANKYTEKLSQTVIPDAPLFAPQFPEQADLESAVEVCEETTSPQERVEVALKCLPSSFSSSDVPFQYWRIRDYARAYRTGSTTPSDVAGRLIEAIEDSQARDPPLGLFISYDSKDIRKQAAESTRRFSEGTPLSILDGIFMAVKDEVDCLPYSTRGGTTWFHKVRDVKKDAVCVARLRECGIIFVGKTNQHELGSGTTGINPHYGSARNPHDPNRYTGGSSAGSAALVACGLCPAALGTDGGGSVRIPSALCGIVGLKATHGRISTEGVLELGWTVEVVTPMASTVEDLLLVYAAMLGSRPNDVTVSKPSLPCFPILEGSEHGKIDVAKAIGSITFGKYKEWFEDVSNPEILKACERVLEQLKEKYGVQINDVKLPELDEMRMAHVVTIGSEIAAATNTHYSSGRRCDISYEIRNTLALMRSFTSRDYVAAQRLRRRAMFYHMEAFKTVDVIVTPTTPMTAPVIPKSAAKIGESNLVLGGDLMRFVVAPNFLGFPAISVPVGYDKHGLPIGLQLIGGPWSEATLMRLAAAIENMCASEKKQPAVFYDLLQAS</sequence>
<dbReference type="InterPro" id="IPR036928">
    <property type="entry name" value="AS_sf"/>
</dbReference>
<proteinExistence type="predicted"/>
<protein>
    <recommendedName>
        <fullName evidence="1">Amidase domain-containing protein</fullName>
    </recommendedName>
</protein>
<dbReference type="OrthoDB" id="421993at2759"/>
<organism evidence="2 3">
    <name type="scientific">Adiantum capillus-veneris</name>
    <name type="common">Maidenhair fern</name>
    <dbReference type="NCBI Taxonomy" id="13818"/>
    <lineage>
        <taxon>Eukaryota</taxon>
        <taxon>Viridiplantae</taxon>
        <taxon>Streptophyta</taxon>
        <taxon>Embryophyta</taxon>
        <taxon>Tracheophyta</taxon>
        <taxon>Polypodiopsida</taxon>
        <taxon>Polypodiidae</taxon>
        <taxon>Polypodiales</taxon>
        <taxon>Pteridineae</taxon>
        <taxon>Pteridaceae</taxon>
        <taxon>Vittarioideae</taxon>
        <taxon>Adiantum</taxon>
    </lineage>
</organism>
<evidence type="ECO:0000259" key="1">
    <source>
        <dbReference type="Pfam" id="PF01425"/>
    </source>
</evidence>
<dbReference type="PANTHER" id="PTHR11895:SF156">
    <property type="entry name" value="FATTY ACID AMIDE HYDROLASE"/>
    <property type="match status" value="1"/>
</dbReference>
<dbReference type="Gene3D" id="3.90.1300.10">
    <property type="entry name" value="Amidase signature (AS) domain"/>
    <property type="match status" value="1"/>
</dbReference>
<reference evidence="2" key="1">
    <citation type="submission" date="2021-01" db="EMBL/GenBank/DDBJ databases">
        <title>Adiantum capillus-veneris genome.</title>
        <authorList>
            <person name="Fang Y."/>
            <person name="Liao Q."/>
        </authorList>
    </citation>
    <scope>NUCLEOTIDE SEQUENCE</scope>
    <source>
        <strain evidence="2">H3</strain>
        <tissue evidence="2">Leaf</tissue>
    </source>
</reference>
<dbReference type="SUPFAM" id="SSF75304">
    <property type="entry name" value="Amidase signature (AS) enzymes"/>
    <property type="match status" value="1"/>
</dbReference>
<dbReference type="GO" id="GO:0047412">
    <property type="term" value="F:N-(long-chain-acyl)ethanolamine deacylase activity"/>
    <property type="evidence" value="ECO:0007669"/>
    <property type="project" value="TreeGrafter"/>
</dbReference>
<dbReference type="GO" id="GO:0070291">
    <property type="term" value="P:N-acylethanolamine metabolic process"/>
    <property type="evidence" value="ECO:0007669"/>
    <property type="project" value="TreeGrafter"/>
</dbReference>
<dbReference type="InterPro" id="IPR000120">
    <property type="entry name" value="Amidase"/>
</dbReference>